<sequence length="325" mass="34871">MTVNTKKVWFITGASSGFGQCLVTEVLGRGDRVIATSRSWKSLKALEGTNENLRVLQLDVTAGPDIIKAKMAEAAAFFGGLDVIVNNAGVNYLGILEEGGSAYLRKQFDVCLFGVMDVTTAALPYLRAQKDGTVIIIGSRSAWIPEFPVRSRLYSLCTIPKALPQGLGAYASAKAAVHALAEGFSGELAHLNIRVLLVEPSAFRTGMSSAEGFIDGLERKDGIPDYDLPRNKTLSLFKAVLSQPGMVPGDPVKAMAAVVDVVRGEGVAVGRPWPTYLVLGKDAEKAILAKTDKLRNHLEEWTDVVRGVEFETDNVASKTVFNADA</sequence>
<comment type="similarity">
    <text evidence="1 3">Belongs to the short-chain dehydrogenases/reductases (SDR) family.</text>
</comment>
<dbReference type="PANTHER" id="PTHR43976:SF16">
    <property type="entry name" value="SHORT-CHAIN DEHYDROGENASE_REDUCTASE FAMILY PROTEIN"/>
    <property type="match status" value="1"/>
</dbReference>
<dbReference type="InterPro" id="IPR051911">
    <property type="entry name" value="SDR_oxidoreductase"/>
</dbReference>
<dbReference type="Proteomes" id="UP001215598">
    <property type="component" value="Unassembled WGS sequence"/>
</dbReference>
<dbReference type="PRINTS" id="PR00080">
    <property type="entry name" value="SDRFAMILY"/>
</dbReference>
<dbReference type="AlphaFoldDB" id="A0AAD7JVU0"/>
<dbReference type="SUPFAM" id="SSF51735">
    <property type="entry name" value="NAD(P)-binding Rossmann-fold domains"/>
    <property type="match status" value="1"/>
</dbReference>
<organism evidence="4 5">
    <name type="scientific">Mycena metata</name>
    <dbReference type="NCBI Taxonomy" id="1033252"/>
    <lineage>
        <taxon>Eukaryota</taxon>
        <taxon>Fungi</taxon>
        <taxon>Dikarya</taxon>
        <taxon>Basidiomycota</taxon>
        <taxon>Agaricomycotina</taxon>
        <taxon>Agaricomycetes</taxon>
        <taxon>Agaricomycetidae</taxon>
        <taxon>Agaricales</taxon>
        <taxon>Marasmiineae</taxon>
        <taxon>Mycenaceae</taxon>
        <taxon>Mycena</taxon>
    </lineage>
</organism>
<keyword evidence="2" id="KW-0560">Oxidoreductase</keyword>
<dbReference type="EMBL" id="JARKIB010000015">
    <property type="protein sequence ID" value="KAJ7771582.1"/>
    <property type="molecule type" value="Genomic_DNA"/>
</dbReference>
<proteinExistence type="inferred from homology"/>
<evidence type="ECO:0000256" key="2">
    <source>
        <dbReference type="ARBA" id="ARBA00023002"/>
    </source>
</evidence>
<keyword evidence="5" id="KW-1185">Reference proteome</keyword>
<evidence type="ECO:0000313" key="4">
    <source>
        <dbReference type="EMBL" id="KAJ7771582.1"/>
    </source>
</evidence>
<accession>A0AAD7JVU0</accession>
<protein>
    <recommendedName>
        <fullName evidence="6">NAD(P)-binding protein</fullName>
    </recommendedName>
</protein>
<dbReference type="GO" id="GO:0016491">
    <property type="term" value="F:oxidoreductase activity"/>
    <property type="evidence" value="ECO:0007669"/>
    <property type="project" value="UniProtKB-KW"/>
</dbReference>
<dbReference type="PANTHER" id="PTHR43976">
    <property type="entry name" value="SHORT CHAIN DEHYDROGENASE"/>
    <property type="match status" value="1"/>
</dbReference>
<evidence type="ECO:0008006" key="6">
    <source>
        <dbReference type="Google" id="ProtNLM"/>
    </source>
</evidence>
<comment type="caution">
    <text evidence="4">The sequence shown here is derived from an EMBL/GenBank/DDBJ whole genome shotgun (WGS) entry which is preliminary data.</text>
</comment>
<dbReference type="Pfam" id="PF00106">
    <property type="entry name" value="adh_short"/>
    <property type="match status" value="2"/>
</dbReference>
<evidence type="ECO:0000256" key="3">
    <source>
        <dbReference type="RuleBase" id="RU000363"/>
    </source>
</evidence>
<evidence type="ECO:0000313" key="5">
    <source>
        <dbReference type="Proteomes" id="UP001215598"/>
    </source>
</evidence>
<dbReference type="CDD" id="cd05374">
    <property type="entry name" value="17beta-HSD-like_SDR_c"/>
    <property type="match status" value="1"/>
</dbReference>
<reference evidence="4" key="1">
    <citation type="submission" date="2023-03" db="EMBL/GenBank/DDBJ databases">
        <title>Massive genome expansion in bonnet fungi (Mycena s.s.) driven by repeated elements and novel gene families across ecological guilds.</title>
        <authorList>
            <consortium name="Lawrence Berkeley National Laboratory"/>
            <person name="Harder C.B."/>
            <person name="Miyauchi S."/>
            <person name="Viragh M."/>
            <person name="Kuo A."/>
            <person name="Thoen E."/>
            <person name="Andreopoulos B."/>
            <person name="Lu D."/>
            <person name="Skrede I."/>
            <person name="Drula E."/>
            <person name="Henrissat B."/>
            <person name="Morin E."/>
            <person name="Kohler A."/>
            <person name="Barry K."/>
            <person name="LaButti K."/>
            <person name="Morin E."/>
            <person name="Salamov A."/>
            <person name="Lipzen A."/>
            <person name="Mereny Z."/>
            <person name="Hegedus B."/>
            <person name="Baldrian P."/>
            <person name="Stursova M."/>
            <person name="Weitz H."/>
            <person name="Taylor A."/>
            <person name="Grigoriev I.V."/>
            <person name="Nagy L.G."/>
            <person name="Martin F."/>
            <person name="Kauserud H."/>
        </authorList>
    </citation>
    <scope>NUCLEOTIDE SEQUENCE</scope>
    <source>
        <strain evidence="4">CBHHK182m</strain>
    </source>
</reference>
<dbReference type="InterPro" id="IPR002347">
    <property type="entry name" value="SDR_fam"/>
</dbReference>
<gene>
    <name evidence="4" type="ORF">B0H16DRAFT_189071</name>
</gene>
<evidence type="ECO:0000256" key="1">
    <source>
        <dbReference type="ARBA" id="ARBA00006484"/>
    </source>
</evidence>
<dbReference type="InterPro" id="IPR036291">
    <property type="entry name" value="NAD(P)-bd_dom_sf"/>
</dbReference>
<dbReference type="Gene3D" id="3.40.50.720">
    <property type="entry name" value="NAD(P)-binding Rossmann-like Domain"/>
    <property type="match status" value="1"/>
</dbReference>
<dbReference type="PRINTS" id="PR00081">
    <property type="entry name" value="GDHRDH"/>
</dbReference>
<name>A0AAD7JVU0_9AGAR</name>